<proteinExistence type="predicted"/>
<sequence>MSPLTQAARHYRFLLVNQRSKLPERTILLVARELARFMVDVAALSDTRFSEQGQQEVGVGYTFFWSCRQKAELCDAGNAFAIRNDIVGHLFCLPQGINYRLMRLRLPLRGDKFATIINA</sequence>
<protein>
    <submittedName>
        <fullName evidence="1 3">Uncharacterized protein</fullName>
    </submittedName>
</protein>
<dbReference type="WBParaSite" id="SSLN_0000281401-mRNA-1">
    <property type="protein sequence ID" value="SSLN_0000281401-mRNA-1"/>
    <property type="gene ID" value="SSLN_0000281401"/>
</dbReference>
<evidence type="ECO:0000313" key="3">
    <source>
        <dbReference type="WBParaSite" id="SSLN_0000281401-mRNA-1"/>
    </source>
</evidence>
<accession>A0A183SES9</accession>
<reference evidence="3" key="1">
    <citation type="submission" date="2016-06" db="UniProtKB">
        <authorList>
            <consortium name="WormBaseParasite"/>
        </authorList>
    </citation>
    <scope>IDENTIFICATION</scope>
</reference>
<evidence type="ECO:0000313" key="2">
    <source>
        <dbReference type="Proteomes" id="UP000275846"/>
    </source>
</evidence>
<dbReference type="EMBL" id="UYSU01032320">
    <property type="protein sequence ID" value="VDL89112.1"/>
    <property type="molecule type" value="Genomic_DNA"/>
</dbReference>
<dbReference type="Proteomes" id="UP000275846">
    <property type="component" value="Unassembled WGS sequence"/>
</dbReference>
<organism evidence="3">
    <name type="scientific">Schistocephalus solidus</name>
    <name type="common">Tapeworm</name>
    <dbReference type="NCBI Taxonomy" id="70667"/>
    <lineage>
        <taxon>Eukaryota</taxon>
        <taxon>Metazoa</taxon>
        <taxon>Spiralia</taxon>
        <taxon>Lophotrochozoa</taxon>
        <taxon>Platyhelminthes</taxon>
        <taxon>Cestoda</taxon>
        <taxon>Eucestoda</taxon>
        <taxon>Diphyllobothriidea</taxon>
        <taxon>Diphyllobothriidae</taxon>
        <taxon>Schistocephalus</taxon>
    </lineage>
</organism>
<dbReference type="AlphaFoldDB" id="A0A183SES9"/>
<keyword evidence="2" id="KW-1185">Reference proteome</keyword>
<gene>
    <name evidence="1" type="ORF">SSLN_LOCUS2727</name>
</gene>
<dbReference type="OrthoDB" id="6324292at2759"/>
<evidence type="ECO:0000313" key="1">
    <source>
        <dbReference type="EMBL" id="VDL89112.1"/>
    </source>
</evidence>
<reference evidence="1 2" key="2">
    <citation type="submission" date="2018-11" db="EMBL/GenBank/DDBJ databases">
        <authorList>
            <consortium name="Pathogen Informatics"/>
        </authorList>
    </citation>
    <scope>NUCLEOTIDE SEQUENCE [LARGE SCALE GENOMIC DNA]</scope>
    <source>
        <strain evidence="1 2">NST_G2</strain>
    </source>
</reference>
<name>A0A183SES9_SCHSO</name>